<reference evidence="2 3" key="1">
    <citation type="submission" date="2019-12" db="EMBL/GenBank/DDBJ databases">
        <title>Complete genome sequence of Algicella marina strain 9Alg 56(T) isolated from the red alga Tichocarpus crinitus.</title>
        <authorList>
            <person name="Kim S.-G."/>
            <person name="Nedashkovskaya O.I."/>
        </authorList>
    </citation>
    <scope>NUCLEOTIDE SEQUENCE [LARGE SCALE GENOMIC DNA]</scope>
    <source>
        <strain evidence="2 3">9Alg 56</strain>
    </source>
</reference>
<feature type="signal peptide" evidence="1">
    <location>
        <begin position="1"/>
        <end position="18"/>
    </location>
</feature>
<gene>
    <name evidence="2" type="ORF">GO499_04645</name>
</gene>
<dbReference type="EMBL" id="CP046620">
    <property type="protein sequence ID" value="QHQ34527.1"/>
    <property type="molecule type" value="Genomic_DNA"/>
</dbReference>
<keyword evidence="1" id="KW-0732">Signal</keyword>
<feature type="chain" id="PRO_5026676013" evidence="1">
    <location>
        <begin position="19"/>
        <end position="169"/>
    </location>
</feature>
<dbReference type="Proteomes" id="UP000464495">
    <property type="component" value="Chromosome"/>
</dbReference>
<evidence type="ECO:0000313" key="2">
    <source>
        <dbReference type="EMBL" id="QHQ34527.1"/>
    </source>
</evidence>
<accession>A0A6P1SXP3</accession>
<sequence length="169" mass="18320">MKATLTIAALLVTMAASAGTAQERFKVFGDSEARRSFFETQAEDRTREAERIAEAARKAREAEAAELAESRSSAPVAVLPRLGTYHDPRCTTGRVYQPQAQRPLRPGEGGSGGLLVRRQETTLSRPCPSTGYHPVYPSYPPGLSLVLGSDGRYYPVHRPGVSVTINFGN</sequence>
<protein>
    <submittedName>
        <fullName evidence="2">Uncharacterized protein</fullName>
    </submittedName>
</protein>
<dbReference type="RefSeq" id="WP_161861096.1">
    <property type="nucleotide sequence ID" value="NZ_CP046620.1"/>
</dbReference>
<organism evidence="2 3">
    <name type="scientific">Algicella marina</name>
    <dbReference type="NCBI Taxonomy" id="2683284"/>
    <lineage>
        <taxon>Bacteria</taxon>
        <taxon>Pseudomonadati</taxon>
        <taxon>Pseudomonadota</taxon>
        <taxon>Alphaproteobacteria</taxon>
        <taxon>Rhodobacterales</taxon>
        <taxon>Paracoccaceae</taxon>
        <taxon>Algicella</taxon>
    </lineage>
</organism>
<dbReference type="KEGG" id="amaq:GO499_04645"/>
<proteinExistence type="predicted"/>
<evidence type="ECO:0000256" key="1">
    <source>
        <dbReference type="SAM" id="SignalP"/>
    </source>
</evidence>
<evidence type="ECO:0000313" key="3">
    <source>
        <dbReference type="Proteomes" id="UP000464495"/>
    </source>
</evidence>
<name>A0A6P1SXP3_9RHOB</name>
<keyword evidence="3" id="KW-1185">Reference proteome</keyword>
<dbReference type="AlphaFoldDB" id="A0A6P1SXP3"/>